<evidence type="ECO:0000313" key="14">
    <source>
        <dbReference type="Proteomes" id="UP001375382"/>
    </source>
</evidence>
<dbReference type="EMBL" id="JALAAR010000003">
    <property type="protein sequence ID" value="MEH8016471.1"/>
    <property type="molecule type" value="Genomic_DNA"/>
</dbReference>
<comment type="function">
    <text evidence="1">Part of the ABC transporter complex LptBFG involved in the translocation of lipopolysaccharide (LPS) from the inner membrane to the outer membrane.</text>
</comment>
<keyword evidence="8 12" id="KW-0812">Transmembrane</keyword>
<evidence type="ECO:0000256" key="2">
    <source>
        <dbReference type="ARBA" id="ARBA00004429"/>
    </source>
</evidence>
<feature type="transmembrane region" description="Helical" evidence="12">
    <location>
        <begin position="335"/>
        <end position="353"/>
    </location>
</feature>
<gene>
    <name evidence="13" type="primary">lptF</name>
    <name evidence="13" type="ORF">MN202_04460</name>
</gene>
<evidence type="ECO:0000256" key="10">
    <source>
        <dbReference type="ARBA" id="ARBA00023136"/>
    </source>
</evidence>
<feature type="transmembrane region" description="Helical" evidence="12">
    <location>
        <begin position="305"/>
        <end position="323"/>
    </location>
</feature>
<keyword evidence="10 12" id="KW-0472">Membrane</keyword>
<comment type="similarity">
    <text evidence="3">Belongs to the LptF/LptG family.</text>
</comment>
<protein>
    <recommendedName>
        <fullName evidence="4">Lipopolysaccharide export system permease protein LptF</fullName>
    </recommendedName>
</protein>
<evidence type="ECO:0000256" key="11">
    <source>
        <dbReference type="ARBA" id="ARBA00026081"/>
    </source>
</evidence>
<dbReference type="Pfam" id="PF03739">
    <property type="entry name" value="LptF_LptG"/>
    <property type="match status" value="1"/>
</dbReference>
<evidence type="ECO:0000256" key="6">
    <source>
        <dbReference type="ARBA" id="ARBA00022475"/>
    </source>
</evidence>
<dbReference type="PANTHER" id="PTHR33529">
    <property type="entry name" value="SLR0882 PROTEIN-RELATED"/>
    <property type="match status" value="1"/>
</dbReference>
<feature type="transmembrane region" description="Helical" evidence="12">
    <location>
        <begin position="98"/>
        <end position="121"/>
    </location>
</feature>
<comment type="caution">
    <text evidence="13">The sequence shown here is derived from an EMBL/GenBank/DDBJ whole genome shotgun (WGS) entry which is preliminary data.</text>
</comment>
<keyword evidence="7" id="KW-0997">Cell inner membrane</keyword>
<evidence type="ECO:0000256" key="5">
    <source>
        <dbReference type="ARBA" id="ARBA00022448"/>
    </source>
</evidence>
<evidence type="ECO:0000313" key="13">
    <source>
        <dbReference type="EMBL" id="MEH8016471.1"/>
    </source>
</evidence>
<evidence type="ECO:0000256" key="12">
    <source>
        <dbReference type="SAM" id="Phobius"/>
    </source>
</evidence>
<proteinExistence type="inferred from homology"/>
<feature type="transmembrane region" description="Helical" evidence="12">
    <location>
        <begin position="53"/>
        <end position="77"/>
    </location>
</feature>
<reference evidence="13 14" key="1">
    <citation type="journal article" date="2023" name="Ecotoxicol. Environ. Saf.">
        <title>Mercury remediation potential of mercury-resistant strain Rheinheimera metallidurans sp. nov. isolated from a municipal waste dumping site.</title>
        <authorList>
            <person name="Yadav V."/>
            <person name="Manjhi A."/>
            <person name="Vadakedath N."/>
        </authorList>
    </citation>
    <scope>NUCLEOTIDE SEQUENCE [LARGE SCALE GENOMIC DNA]</scope>
    <source>
        <strain evidence="13 14">E-49</strain>
    </source>
</reference>
<evidence type="ECO:0000256" key="9">
    <source>
        <dbReference type="ARBA" id="ARBA00022989"/>
    </source>
</evidence>
<feature type="transmembrane region" description="Helical" evidence="12">
    <location>
        <begin position="272"/>
        <end position="293"/>
    </location>
</feature>
<feature type="transmembrane region" description="Helical" evidence="12">
    <location>
        <begin position="12"/>
        <end position="33"/>
    </location>
</feature>
<dbReference type="NCBIfam" id="TIGR04407">
    <property type="entry name" value="LptF_YjgP"/>
    <property type="match status" value="1"/>
</dbReference>
<organism evidence="13 14">
    <name type="scientific">Rheinheimera muenzenbergensis</name>
    <dbReference type="NCBI Taxonomy" id="1193628"/>
    <lineage>
        <taxon>Bacteria</taxon>
        <taxon>Pseudomonadati</taxon>
        <taxon>Pseudomonadota</taxon>
        <taxon>Gammaproteobacteria</taxon>
        <taxon>Chromatiales</taxon>
        <taxon>Chromatiaceae</taxon>
        <taxon>Rheinheimera</taxon>
    </lineage>
</organism>
<evidence type="ECO:0000256" key="4">
    <source>
        <dbReference type="ARBA" id="ARBA00014213"/>
    </source>
</evidence>
<sequence length="370" mass="40970">MLIIFRYLLAEVFKSQLAVFIILMTIIISQRFVKILADASEGEVPGQLVMSIVALKLPQLAVIILPLSAFIGILVAYGRVYADSEMTVLHATGVSEWYVTRITLMLSLLLAIAAGSVTLYLSPWATEREYQVLEKADASAGLMSVVPGRFQHTSNEKAVIFVHDVGRGNEAGRLNKVFVAQTSGSGSEANTAVVYAQGGIVREDASGAQSLQLDQGRRYAGDVSSPAFEITEFEQYQIQIREQEVEQRRRKLGSVPTHELMLLDSNEAVAEWHWRIAIPLSIPLLTLIAVPLSRVNPRQGKFGRLLPALLLYLGYYSLLIIARSALEDGKIPAQWGMWWLHGSALLLGCMLIMRNRRSANRLHAWLAGRD</sequence>
<dbReference type="Proteomes" id="UP001375382">
    <property type="component" value="Unassembled WGS sequence"/>
</dbReference>
<dbReference type="RefSeq" id="WP_335734891.1">
    <property type="nucleotide sequence ID" value="NZ_JALAAR010000003.1"/>
</dbReference>
<dbReference type="PANTHER" id="PTHR33529:SF7">
    <property type="entry name" value="LIPOPOLYSACCHARIDE EXPORT SYSTEM PERMEASE PROTEIN LPTF"/>
    <property type="match status" value="1"/>
</dbReference>
<dbReference type="InterPro" id="IPR005495">
    <property type="entry name" value="LptG/LptF_permease"/>
</dbReference>
<evidence type="ECO:0000256" key="7">
    <source>
        <dbReference type="ARBA" id="ARBA00022519"/>
    </source>
</evidence>
<evidence type="ECO:0000256" key="3">
    <source>
        <dbReference type="ARBA" id="ARBA00007725"/>
    </source>
</evidence>
<evidence type="ECO:0000256" key="1">
    <source>
        <dbReference type="ARBA" id="ARBA00002265"/>
    </source>
</evidence>
<comment type="subcellular location">
    <subcellularLocation>
        <location evidence="2">Cell inner membrane</location>
        <topology evidence="2">Multi-pass membrane protein</topology>
    </subcellularLocation>
</comment>
<keyword evidence="9 12" id="KW-1133">Transmembrane helix</keyword>
<keyword evidence="6" id="KW-1003">Cell membrane</keyword>
<keyword evidence="14" id="KW-1185">Reference proteome</keyword>
<name>A0ABU8C3K0_9GAMM</name>
<accession>A0ABU8C3K0</accession>
<evidence type="ECO:0000256" key="8">
    <source>
        <dbReference type="ARBA" id="ARBA00022692"/>
    </source>
</evidence>
<keyword evidence="5" id="KW-0813">Transport</keyword>
<comment type="subunit">
    <text evidence="11">Component of the lipopolysaccharide transport and assembly complex. The LptBFG transporter is composed of two ATP-binding proteins (LptB) and two transmembrane proteins (LptF and LptG).</text>
</comment>
<dbReference type="InterPro" id="IPR030922">
    <property type="entry name" value="LptF"/>
</dbReference>